<evidence type="ECO:0000313" key="1">
    <source>
        <dbReference type="EMBL" id="KSW11659.1"/>
    </source>
</evidence>
<gene>
    <name evidence="1" type="ORF">CF15_02225</name>
</gene>
<dbReference type="Proteomes" id="UP000053352">
    <property type="component" value="Unassembled WGS sequence"/>
</dbReference>
<sequence>MALQELRIVAPLATIHSLYYIAGLLGWRHGYSFRLTPRGPFSRRLEEDLAAGRAPRPPRSVARRLRLLVSRLCSGSGDYCGQRIVVAALLAAYSRLYPPPRSPVDYYLQTHPGVDPSVVRRVASILASLGIIQEAGKES</sequence>
<dbReference type="AlphaFoldDB" id="A0A0V8RUC5"/>
<dbReference type="OrthoDB" id="379937at2157"/>
<dbReference type="RefSeq" id="WP_058370336.1">
    <property type="nucleotide sequence ID" value="NZ_LNTB01000001.1"/>
</dbReference>
<evidence type="ECO:0000313" key="2">
    <source>
        <dbReference type="Proteomes" id="UP000053352"/>
    </source>
</evidence>
<keyword evidence="2" id="KW-1185">Reference proteome</keyword>
<accession>A0A0V8RUC5</accession>
<dbReference type="EMBL" id="LNTB01000001">
    <property type="protein sequence ID" value="KSW11659.1"/>
    <property type="molecule type" value="Genomic_DNA"/>
</dbReference>
<name>A0A0V8RUC5_PYROC</name>
<organism evidence="1 2">
    <name type="scientific">Pyrodictium occultum</name>
    <dbReference type="NCBI Taxonomy" id="2309"/>
    <lineage>
        <taxon>Archaea</taxon>
        <taxon>Thermoproteota</taxon>
        <taxon>Thermoprotei</taxon>
        <taxon>Desulfurococcales</taxon>
        <taxon>Pyrodictiaceae</taxon>
        <taxon>Pyrodictium</taxon>
    </lineage>
</organism>
<proteinExistence type="predicted"/>
<comment type="caution">
    <text evidence="1">The sequence shown here is derived from an EMBL/GenBank/DDBJ whole genome shotgun (WGS) entry which is preliminary data.</text>
</comment>
<reference evidence="1 2" key="1">
    <citation type="submission" date="2015-11" db="EMBL/GenBank/DDBJ databases">
        <title>Genome sequence of Pyrodictium occultum PL-19, a marine hyperthermophilic archaeon isolated from Volcano, Italy.</title>
        <authorList>
            <person name="Utturkar S."/>
            <person name="Huber H."/>
            <person name="Leptihn S."/>
            <person name="Brown S."/>
            <person name="Stetter K.O."/>
            <person name="Podar M."/>
        </authorList>
    </citation>
    <scope>NUCLEOTIDE SEQUENCE [LARGE SCALE GENOMIC DNA]</scope>
    <source>
        <strain evidence="1 2">PL-19</strain>
    </source>
</reference>
<protein>
    <submittedName>
        <fullName evidence="1">Uncharacterized protein</fullName>
    </submittedName>
</protein>